<comment type="caution">
    <text evidence="1">The sequence shown here is derived from an EMBL/GenBank/DDBJ whole genome shotgun (WGS) entry which is preliminary data.</text>
</comment>
<dbReference type="AlphaFoldDB" id="A0A9Q0GPX7"/>
<protein>
    <submittedName>
        <fullName evidence="1">Uncharacterized protein</fullName>
    </submittedName>
</protein>
<proteinExistence type="predicted"/>
<keyword evidence="2" id="KW-1185">Reference proteome</keyword>
<sequence length="179" mass="19024">MRVLACFDAFMAGKQISTLSLIVVEVIFSIGKSFVFNGDLQKDLGFVEERLRWLDVSVVSDGLSSGRSDEICPTRGVFLVLSHALLHGKITEVQTPFSGVGEGAGELGRLNQALLTGPVVLFLAGGTGAAMEKRYPVSHLGGDANQIDVWVSMAANRVHVITASSPGPPKQQGRTLKMG</sequence>
<dbReference type="Proteomes" id="UP001141806">
    <property type="component" value="Unassembled WGS sequence"/>
</dbReference>
<name>A0A9Q0GPX7_9MAGN</name>
<evidence type="ECO:0000313" key="1">
    <source>
        <dbReference type="EMBL" id="KAJ4946681.1"/>
    </source>
</evidence>
<organism evidence="1 2">
    <name type="scientific">Protea cynaroides</name>
    <dbReference type="NCBI Taxonomy" id="273540"/>
    <lineage>
        <taxon>Eukaryota</taxon>
        <taxon>Viridiplantae</taxon>
        <taxon>Streptophyta</taxon>
        <taxon>Embryophyta</taxon>
        <taxon>Tracheophyta</taxon>
        <taxon>Spermatophyta</taxon>
        <taxon>Magnoliopsida</taxon>
        <taxon>Proteales</taxon>
        <taxon>Proteaceae</taxon>
        <taxon>Protea</taxon>
    </lineage>
</organism>
<evidence type="ECO:0000313" key="2">
    <source>
        <dbReference type="Proteomes" id="UP001141806"/>
    </source>
</evidence>
<dbReference type="EMBL" id="JAMYWD010000871">
    <property type="protein sequence ID" value="KAJ4946681.1"/>
    <property type="molecule type" value="Genomic_DNA"/>
</dbReference>
<reference evidence="1" key="1">
    <citation type="journal article" date="2023" name="Plant J.">
        <title>The genome of the king protea, Protea cynaroides.</title>
        <authorList>
            <person name="Chang J."/>
            <person name="Duong T.A."/>
            <person name="Schoeman C."/>
            <person name="Ma X."/>
            <person name="Roodt D."/>
            <person name="Barker N."/>
            <person name="Li Z."/>
            <person name="Van de Peer Y."/>
            <person name="Mizrachi E."/>
        </authorList>
    </citation>
    <scope>NUCLEOTIDE SEQUENCE</scope>
    <source>
        <tissue evidence="1">Young leaves</tissue>
    </source>
</reference>
<gene>
    <name evidence="1" type="ORF">NE237_014309</name>
</gene>
<accession>A0A9Q0GPX7</accession>